<dbReference type="InterPro" id="IPR036291">
    <property type="entry name" value="NAD(P)-bd_dom_sf"/>
</dbReference>
<feature type="compositionally biased region" description="Polar residues" evidence="1">
    <location>
        <begin position="632"/>
        <end position="650"/>
    </location>
</feature>
<feature type="compositionally biased region" description="Low complexity" evidence="1">
    <location>
        <begin position="993"/>
        <end position="1015"/>
    </location>
</feature>
<comment type="caution">
    <text evidence="2">The sequence shown here is derived from an EMBL/GenBank/DDBJ whole genome shotgun (WGS) entry which is preliminary data.</text>
</comment>
<gene>
    <name evidence="2" type="ORF">VNI00_004812</name>
</gene>
<dbReference type="AlphaFoldDB" id="A0AAW0DHZ0"/>
<dbReference type="SUPFAM" id="SSF50129">
    <property type="entry name" value="GroES-like"/>
    <property type="match status" value="1"/>
</dbReference>
<dbReference type="Proteomes" id="UP001383192">
    <property type="component" value="Unassembled WGS sequence"/>
</dbReference>
<feature type="compositionally biased region" description="Basic and acidic residues" evidence="1">
    <location>
        <begin position="197"/>
        <end position="206"/>
    </location>
</feature>
<feature type="region of interest" description="Disordered" evidence="1">
    <location>
        <begin position="766"/>
        <end position="820"/>
    </location>
</feature>
<feature type="compositionally biased region" description="Low complexity" evidence="1">
    <location>
        <begin position="788"/>
        <end position="820"/>
    </location>
</feature>
<dbReference type="SUPFAM" id="SSF51735">
    <property type="entry name" value="NAD(P)-binding Rossmann-fold domains"/>
    <property type="match status" value="1"/>
</dbReference>
<dbReference type="GO" id="GO:0005739">
    <property type="term" value="C:mitochondrion"/>
    <property type="evidence" value="ECO:0007669"/>
    <property type="project" value="TreeGrafter"/>
</dbReference>
<evidence type="ECO:0008006" key="4">
    <source>
        <dbReference type="Google" id="ProtNLM"/>
    </source>
</evidence>
<organism evidence="2 3">
    <name type="scientific">Paramarasmius palmivorus</name>
    <dbReference type="NCBI Taxonomy" id="297713"/>
    <lineage>
        <taxon>Eukaryota</taxon>
        <taxon>Fungi</taxon>
        <taxon>Dikarya</taxon>
        <taxon>Basidiomycota</taxon>
        <taxon>Agaricomycotina</taxon>
        <taxon>Agaricomycetes</taxon>
        <taxon>Agaricomycetidae</taxon>
        <taxon>Agaricales</taxon>
        <taxon>Marasmiineae</taxon>
        <taxon>Marasmiaceae</taxon>
        <taxon>Paramarasmius</taxon>
    </lineage>
</organism>
<dbReference type="EMBL" id="JAYKXP010000013">
    <property type="protein sequence ID" value="KAK7051312.1"/>
    <property type="molecule type" value="Genomic_DNA"/>
</dbReference>
<feature type="compositionally biased region" description="Low complexity" evidence="1">
    <location>
        <begin position="279"/>
        <end position="289"/>
    </location>
</feature>
<feature type="region of interest" description="Disordered" evidence="1">
    <location>
        <begin position="553"/>
        <end position="585"/>
    </location>
</feature>
<dbReference type="InterPro" id="IPR011032">
    <property type="entry name" value="GroES-like_sf"/>
</dbReference>
<dbReference type="InterPro" id="IPR050700">
    <property type="entry name" value="YIM1/Zinc_Alcohol_DH_Fams"/>
</dbReference>
<feature type="compositionally biased region" description="Low complexity" evidence="1">
    <location>
        <begin position="450"/>
        <end position="469"/>
    </location>
</feature>
<evidence type="ECO:0000313" key="2">
    <source>
        <dbReference type="EMBL" id="KAK7051312.1"/>
    </source>
</evidence>
<accession>A0AAW0DHZ0</accession>
<feature type="compositionally biased region" description="Polar residues" evidence="1">
    <location>
        <begin position="1029"/>
        <end position="1038"/>
    </location>
</feature>
<dbReference type="PANTHER" id="PTHR11695:SF294">
    <property type="entry name" value="RETICULON-4-INTERACTING PROTEIN 1, MITOCHONDRIAL"/>
    <property type="match status" value="1"/>
</dbReference>
<keyword evidence="3" id="KW-1185">Reference proteome</keyword>
<feature type="region of interest" description="Disordered" evidence="1">
    <location>
        <begin position="54"/>
        <end position="326"/>
    </location>
</feature>
<feature type="compositionally biased region" description="Polar residues" evidence="1">
    <location>
        <begin position="249"/>
        <end position="265"/>
    </location>
</feature>
<name>A0AAW0DHZ0_9AGAR</name>
<feature type="region of interest" description="Disordered" evidence="1">
    <location>
        <begin position="609"/>
        <end position="701"/>
    </location>
</feature>
<reference evidence="2 3" key="1">
    <citation type="submission" date="2024-01" db="EMBL/GenBank/DDBJ databases">
        <title>A draft genome for a cacao thread blight-causing isolate of Paramarasmius palmivorus.</title>
        <authorList>
            <person name="Baruah I.K."/>
            <person name="Bukari Y."/>
            <person name="Amoako-Attah I."/>
            <person name="Meinhardt L.W."/>
            <person name="Bailey B.A."/>
            <person name="Cohen S.P."/>
        </authorList>
    </citation>
    <scope>NUCLEOTIDE SEQUENCE [LARGE SCALE GENOMIC DNA]</scope>
    <source>
        <strain evidence="2 3">GH-12</strain>
    </source>
</reference>
<proteinExistence type="predicted"/>
<feature type="compositionally biased region" description="Low complexity" evidence="1">
    <location>
        <begin position="152"/>
        <end position="170"/>
    </location>
</feature>
<dbReference type="PANTHER" id="PTHR11695">
    <property type="entry name" value="ALCOHOL DEHYDROGENASE RELATED"/>
    <property type="match status" value="1"/>
</dbReference>
<feature type="compositionally biased region" description="Polar residues" evidence="1">
    <location>
        <begin position="175"/>
        <end position="190"/>
    </location>
</feature>
<feature type="compositionally biased region" description="Basic residues" evidence="1">
    <location>
        <begin position="414"/>
        <end position="432"/>
    </location>
</feature>
<feature type="compositionally biased region" description="Polar residues" evidence="1">
    <location>
        <begin position="220"/>
        <end position="231"/>
    </location>
</feature>
<sequence length="1172" mass="123903">MLRVASEATSFGNVSADVHIPAADGHFTASATITNSHWSRDREDVGEKGIGVMMMGKDSDSTASQTQLEPLPPVPIQRNPSSSTLSEDDGTDVFYTPNPSPRASVATASVDSPSRSPPPSPLSEVDRISQSITRNKSKSDMNESTIATRTPLPARSVSSLSASSIASNSLDGHSLFSTDSAPNTESTRLTSPPPSDYGHERVDKQTGKQKKSTTTKSSGVNGATNGRTGSYTDDDWARDVRWLVPPPSKSSTTTQQGPFLPSSKSTTKRKPTRSASYGSSSSSSSSSSSTITQPSYPNVSARPTRALTTPAIPQPPPPGPRKNIAKTLSKTNPSIMMSMTALLEEDEDAVQYNMPRSSVLINAPLVSSPLREDRPRTNSSPNSKHSVSSSAASSSSSRSTVLPRSSASSTSSTSHRRRHGTMARPNLSRRKSRSLEDLSKLYEEDELDMPSSSSSSYTSPSLPSYGTPGYTSLTLPRAPQPAFATSSKRMSNLFSGLDVVGGVDGKVDLTRSGVAQTTMATVEITKGIGRGGNPDGTTKSGLLGALLGRSKTKKMVNGVAQSSKGKGKSESPLSFTSYRKPPSHVPEGSVLVQVWAVGVDGVDARLCGVTPTSASGPRSPSGSVRGSEDSADGNQARPSGQGRRSTSESGATRPGGGLMRSMSLVSRRKGKVGTQDDGSGGRFPSSSATISNSGRTPDPDVGFIPGRSFVGRVLECGFEVSDDVVRKGEWVVGLLDVKKCGALQEFIVVDRHKIVRIPHPALPASALADPVSQADDDEDRGSARDTSDSSSSVLKSSSYPHSSRYPIYTPSTPSTLNSLSRSTSVSSRAAASLPKGPQMSLEELALLPLCGVQAYRAVRTFAFSFLDRHSDERRRRALVLRGHDGTGAIVTQMLAKKGWKVTVHATVPGEFESEEEEKASMLAIEDRVRRWGADEVIFDDGGAGSTPDDEGRGAVVRVIEQLIGDGDIFDAVLDTVGGKEVWEASERLLRNLGTRSSTASKSRSRSDSSSSTGSGLKRGFGSLRIKPGSNGSANTQANRGVGQFTTLFGDLPGRVIPTASDHFKAGLRSMKNNHNNHKDGDATGNGSVDSANTFSNGKVGYAWVSIAQDVDWEGHDVRDSMRAVVKLALEDGIRPWLGDMDKRTVTFERAPDLFVDNGPLGDGGTAIVKVVT</sequence>
<feature type="region of interest" description="Disordered" evidence="1">
    <location>
        <begin position="993"/>
        <end position="1038"/>
    </location>
</feature>
<dbReference type="Gene3D" id="3.40.50.720">
    <property type="entry name" value="NAD(P)-binding Rossmann-like Domain"/>
    <property type="match status" value="1"/>
</dbReference>
<protein>
    <recommendedName>
        <fullName evidence="4">Enoyl reductase (ER) domain-containing protein</fullName>
    </recommendedName>
</protein>
<feature type="compositionally biased region" description="Low complexity" evidence="1">
    <location>
        <begin position="379"/>
        <end position="413"/>
    </location>
</feature>
<dbReference type="Gene3D" id="3.90.180.10">
    <property type="entry name" value="Medium-chain alcohol dehydrogenases, catalytic domain"/>
    <property type="match status" value="1"/>
</dbReference>
<feature type="compositionally biased region" description="Polar residues" evidence="1">
    <location>
        <begin position="684"/>
        <end position="695"/>
    </location>
</feature>
<evidence type="ECO:0000313" key="3">
    <source>
        <dbReference type="Proteomes" id="UP001383192"/>
    </source>
</evidence>
<feature type="compositionally biased region" description="Low complexity" evidence="1">
    <location>
        <begin position="610"/>
        <end position="625"/>
    </location>
</feature>
<feature type="region of interest" description="Disordered" evidence="1">
    <location>
        <begin position="364"/>
        <end position="473"/>
    </location>
</feature>
<feature type="compositionally biased region" description="Basic and acidic residues" evidence="1">
    <location>
        <begin position="433"/>
        <end position="442"/>
    </location>
</feature>
<evidence type="ECO:0000256" key="1">
    <source>
        <dbReference type="SAM" id="MobiDB-lite"/>
    </source>
</evidence>